<dbReference type="STRING" id="930990.A0A067LYS7"/>
<dbReference type="InterPro" id="IPR001602">
    <property type="entry name" value="UPF0047_YjbQ-like"/>
</dbReference>
<feature type="non-terminal residue" evidence="2">
    <location>
        <position position="99"/>
    </location>
</feature>
<dbReference type="Proteomes" id="UP000027195">
    <property type="component" value="Unassembled WGS sequence"/>
</dbReference>
<dbReference type="NCBIfam" id="TIGR00149">
    <property type="entry name" value="TIGR00149_YjbQ"/>
    <property type="match status" value="1"/>
</dbReference>
<protein>
    <submittedName>
        <fullName evidence="2">Uncharacterized protein</fullName>
    </submittedName>
</protein>
<organism evidence="2 3">
    <name type="scientific">Botryobasidium botryosum (strain FD-172 SS1)</name>
    <dbReference type="NCBI Taxonomy" id="930990"/>
    <lineage>
        <taxon>Eukaryota</taxon>
        <taxon>Fungi</taxon>
        <taxon>Dikarya</taxon>
        <taxon>Basidiomycota</taxon>
        <taxon>Agaricomycotina</taxon>
        <taxon>Agaricomycetes</taxon>
        <taxon>Cantharellales</taxon>
        <taxon>Botryobasidiaceae</taxon>
        <taxon>Botryobasidium</taxon>
    </lineage>
</organism>
<dbReference type="InterPro" id="IPR035917">
    <property type="entry name" value="YjbQ-like_sf"/>
</dbReference>
<evidence type="ECO:0000313" key="2">
    <source>
        <dbReference type="EMBL" id="KDQ08583.1"/>
    </source>
</evidence>
<dbReference type="FunCoup" id="A0A067LYS7">
    <property type="interactions" value="95"/>
</dbReference>
<dbReference type="EMBL" id="KL198089">
    <property type="protein sequence ID" value="KDQ08583.1"/>
    <property type="molecule type" value="Genomic_DNA"/>
</dbReference>
<dbReference type="OrthoDB" id="10255963at2759"/>
<gene>
    <name evidence="2" type="ORF">BOTBODRAFT_71744</name>
</gene>
<evidence type="ECO:0000313" key="3">
    <source>
        <dbReference type="Proteomes" id="UP000027195"/>
    </source>
</evidence>
<accession>A0A067LYS7</accession>
<dbReference type="Gene3D" id="2.60.120.460">
    <property type="entry name" value="YjbQ-like"/>
    <property type="match status" value="1"/>
</dbReference>
<feature type="non-terminal residue" evidence="2">
    <location>
        <position position="1"/>
    </location>
</feature>
<dbReference type="HOGENOM" id="CLU_096980_0_2_1"/>
<comment type="similarity">
    <text evidence="1">Belongs to the UPF0047 family.</text>
</comment>
<dbReference type="AlphaFoldDB" id="A0A067LYS7"/>
<dbReference type="InParanoid" id="A0A067LYS7"/>
<sequence>CHLVTDEISAAIAQGLRGVSIGILHIFIQHTSAALIVSENADSDVRRDMSMAVDTIVPEELPWLHVDEGPGVSHMKAILVGPPIQIPITNGQLSTWQGL</sequence>
<dbReference type="SUPFAM" id="SSF111038">
    <property type="entry name" value="YjbQ-like"/>
    <property type="match status" value="1"/>
</dbReference>
<dbReference type="PANTHER" id="PTHR30615">
    <property type="entry name" value="UNCHARACTERIZED PROTEIN YJBQ-RELATED"/>
    <property type="match status" value="1"/>
</dbReference>
<evidence type="ECO:0000256" key="1">
    <source>
        <dbReference type="ARBA" id="ARBA00005534"/>
    </source>
</evidence>
<proteinExistence type="inferred from homology"/>
<dbReference type="Pfam" id="PF01894">
    <property type="entry name" value="YjbQ"/>
    <property type="match status" value="1"/>
</dbReference>
<dbReference type="PANTHER" id="PTHR30615:SF8">
    <property type="entry name" value="UPF0047 PROTEIN C4A8.02C"/>
    <property type="match status" value="1"/>
</dbReference>
<reference evidence="3" key="1">
    <citation type="journal article" date="2014" name="Proc. Natl. Acad. Sci. U.S.A.">
        <title>Extensive sampling of basidiomycete genomes demonstrates inadequacy of the white-rot/brown-rot paradigm for wood decay fungi.</title>
        <authorList>
            <person name="Riley R."/>
            <person name="Salamov A.A."/>
            <person name="Brown D.W."/>
            <person name="Nagy L.G."/>
            <person name="Floudas D."/>
            <person name="Held B.W."/>
            <person name="Levasseur A."/>
            <person name="Lombard V."/>
            <person name="Morin E."/>
            <person name="Otillar R."/>
            <person name="Lindquist E.A."/>
            <person name="Sun H."/>
            <person name="LaButti K.M."/>
            <person name="Schmutz J."/>
            <person name="Jabbour D."/>
            <person name="Luo H."/>
            <person name="Baker S.E."/>
            <person name="Pisabarro A.G."/>
            <person name="Walton J.D."/>
            <person name="Blanchette R.A."/>
            <person name="Henrissat B."/>
            <person name="Martin F."/>
            <person name="Cullen D."/>
            <person name="Hibbett D.S."/>
            <person name="Grigoriev I.V."/>
        </authorList>
    </citation>
    <scope>NUCLEOTIDE SEQUENCE [LARGE SCALE GENOMIC DNA]</scope>
    <source>
        <strain evidence="3">FD-172 SS1</strain>
    </source>
</reference>
<keyword evidence="3" id="KW-1185">Reference proteome</keyword>
<name>A0A067LYS7_BOTB1</name>